<dbReference type="InterPro" id="IPR036388">
    <property type="entry name" value="WH-like_DNA-bd_sf"/>
</dbReference>
<dbReference type="EMBL" id="VBOT01000119">
    <property type="protein sequence ID" value="TMQ49663.1"/>
    <property type="molecule type" value="Genomic_DNA"/>
</dbReference>
<comment type="similarity">
    <text evidence="1">Belongs to the sigma-70 factor family. ECF subfamily.</text>
</comment>
<feature type="region of interest" description="Disordered" evidence="6">
    <location>
        <begin position="218"/>
        <end position="249"/>
    </location>
</feature>
<keyword evidence="3" id="KW-0731">Sigma factor</keyword>
<dbReference type="PANTHER" id="PTHR43133:SF8">
    <property type="entry name" value="RNA POLYMERASE SIGMA FACTOR HI_1459-RELATED"/>
    <property type="match status" value="1"/>
</dbReference>
<reference evidence="8 9" key="1">
    <citation type="journal article" date="2019" name="Nat. Microbiol.">
        <title>Mediterranean grassland soil C-N compound turnover is dependent on rainfall and depth, and is mediated by genomically divergent microorganisms.</title>
        <authorList>
            <person name="Diamond S."/>
            <person name="Andeer P.F."/>
            <person name="Li Z."/>
            <person name="Crits-Christoph A."/>
            <person name="Burstein D."/>
            <person name="Anantharaman K."/>
            <person name="Lane K.R."/>
            <person name="Thomas B.C."/>
            <person name="Pan C."/>
            <person name="Northen T.R."/>
            <person name="Banfield J.F."/>
        </authorList>
    </citation>
    <scope>NUCLEOTIDE SEQUENCE [LARGE SCALE GENOMIC DNA]</scope>
    <source>
        <strain evidence="8">WS_3</strain>
    </source>
</reference>
<feature type="domain" description="RNA polymerase sigma-70 region 2" evidence="7">
    <location>
        <begin position="33"/>
        <end position="100"/>
    </location>
</feature>
<keyword evidence="4" id="KW-0238">DNA-binding</keyword>
<evidence type="ECO:0000256" key="2">
    <source>
        <dbReference type="ARBA" id="ARBA00023015"/>
    </source>
</evidence>
<evidence type="ECO:0000256" key="1">
    <source>
        <dbReference type="ARBA" id="ARBA00010641"/>
    </source>
</evidence>
<dbReference type="InterPro" id="IPR039425">
    <property type="entry name" value="RNA_pol_sigma-70-like"/>
</dbReference>
<dbReference type="NCBIfam" id="TIGR02937">
    <property type="entry name" value="sigma70-ECF"/>
    <property type="match status" value="1"/>
</dbReference>
<evidence type="ECO:0000313" key="8">
    <source>
        <dbReference type="EMBL" id="TMQ49663.1"/>
    </source>
</evidence>
<name>A0A538SE61_UNCEI</name>
<dbReference type="SUPFAM" id="SSF88659">
    <property type="entry name" value="Sigma3 and sigma4 domains of RNA polymerase sigma factors"/>
    <property type="match status" value="1"/>
</dbReference>
<proteinExistence type="inferred from homology"/>
<evidence type="ECO:0000256" key="5">
    <source>
        <dbReference type="ARBA" id="ARBA00023163"/>
    </source>
</evidence>
<dbReference type="Proteomes" id="UP000320184">
    <property type="component" value="Unassembled WGS sequence"/>
</dbReference>
<keyword evidence="2" id="KW-0805">Transcription regulation</keyword>
<dbReference type="InterPro" id="IPR007627">
    <property type="entry name" value="RNA_pol_sigma70_r2"/>
</dbReference>
<dbReference type="Pfam" id="PF04542">
    <property type="entry name" value="Sigma70_r2"/>
    <property type="match status" value="1"/>
</dbReference>
<dbReference type="InterPro" id="IPR014284">
    <property type="entry name" value="RNA_pol_sigma-70_dom"/>
</dbReference>
<evidence type="ECO:0000256" key="3">
    <source>
        <dbReference type="ARBA" id="ARBA00023082"/>
    </source>
</evidence>
<evidence type="ECO:0000313" key="9">
    <source>
        <dbReference type="Proteomes" id="UP000320184"/>
    </source>
</evidence>
<dbReference type="GO" id="GO:0003677">
    <property type="term" value="F:DNA binding"/>
    <property type="evidence" value="ECO:0007669"/>
    <property type="project" value="UniProtKB-KW"/>
</dbReference>
<sequence>MKSPGRSPLLDPGFDARLVERCLAGEARAWELLVRRYERLVYAVARSYHLSDTDLGDVFQEVFAALVRGLPRLREARALCRWLSSTTDRIARATALRSRRERMRTAGDPEALESLPADMPAAGADLEAVEEQTLVRLALAALPERCRGLLYALYYEDPPPAYAVLARRLGVPVGSLGPTRARCFDRLRAEFRNLGADAGGIIAGAPLTFVDRSREVARPRRVRPAARKQREGYPARAARGVAGDREGSR</sequence>
<evidence type="ECO:0000256" key="4">
    <source>
        <dbReference type="ARBA" id="ARBA00023125"/>
    </source>
</evidence>
<accession>A0A538SE61</accession>
<dbReference type="InterPro" id="IPR013325">
    <property type="entry name" value="RNA_pol_sigma_r2"/>
</dbReference>
<dbReference type="PANTHER" id="PTHR43133">
    <property type="entry name" value="RNA POLYMERASE ECF-TYPE SIGMA FACTO"/>
    <property type="match status" value="1"/>
</dbReference>
<dbReference type="GO" id="GO:0006352">
    <property type="term" value="P:DNA-templated transcription initiation"/>
    <property type="evidence" value="ECO:0007669"/>
    <property type="project" value="InterPro"/>
</dbReference>
<organism evidence="8 9">
    <name type="scientific">Eiseniibacteriota bacterium</name>
    <dbReference type="NCBI Taxonomy" id="2212470"/>
    <lineage>
        <taxon>Bacteria</taxon>
        <taxon>Candidatus Eiseniibacteriota</taxon>
    </lineage>
</organism>
<dbReference type="Gene3D" id="1.10.10.10">
    <property type="entry name" value="Winged helix-like DNA-binding domain superfamily/Winged helix DNA-binding domain"/>
    <property type="match status" value="1"/>
</dbReference>
<keyword evidence="5" id="KW-0804">Transcription</keyword>
<dbReference type="SUPFAM" id="SSF88946">
    <property type="entry name" value="Sigma2 domain of RNA polymerase sigma factors"/>
    <property type="match status" value="1"/>
</dbReference>
<evidence type="ECO:0000256" key="6">
    <source>
        <dbReference type="SAM" id="MobiDB-lite"/>
    </source>
</evidence>
<gene>
    <name evidence="8" type="ORF">E6K73_09560</name>
</gene>
<comment type="caution">
    <text evidence="8">The sequence shown here is derived from an EMBL/GenBank/DDBJ whole genome shotgun (WGS) entry which is preliminary data.</text>
</comment>
<protein>
    <submittedName>
        <fullName evidence="8">Sigma-70 family RNA polymerase sigma factor</fullName>
    </submittedName>
</protein>
<evidence type="ECO:0000259" key="7">
    <source>
        <dbReference type="Pfam" id="PF04542"/>
    </source>
</evidence>
<dbReference type="Gene3D" id="1.10.1740.10">
    <property type="match status" value="1"/>
</dbReference>
<dbReference type="InterPro" id="IPR013324">
    <property type="entry name" value="RNA_pol_sigma_r3/r4-like"/>
</dbReference>
<dbReference type="GO" id="GO:0016987">
    <property type="term" value="F:sigma factor activity"/>
    <property type="evidence" value="ECO:0007669"/>
    <property type="project" value="UniProtKB-KW"/>
</dbReference>
<dbReference type="AlphaFoldDB" id="A0A538SE61"/>